<name>A0A0H5PY79_9ZZZZ</name>
<reference evidence="1" key="1">
    <citation type="submission" date="2015-06" db="EMBL/GenBank/DDBJ databases">
        <authorList>
            <person name="Joergensen T."/>
        </authorList>
    </citation>
    <scope>NUCLEOTIDE SEQUENCE</scope>
    <source>
        <strain evidence="1">RGRH0166</strain>
    </source>
</reference>
<proteinExistence type="predicted"/>
<organism evidence="1">
    <name type="scientific">uncultured prokaryote</name>
    <dbReference type="NCBI Taxonomy" id="198431"/>
    <lineage>
        <taxon>unclassified sequences</taxon>
        <taxon>environmental samples</taxon>
    </lineage>
</organism>
<accession>A0A0H5PY79</accession>
<dbReference type="EMBL" id="LN852854">
    <property type="protein sequence ID" value="CRY94104.1"/>
    <property type="molecule type" value="Genomic_DNA"/>
</dbReference>
<reference evidence="1" key="2">
    <citation type="submission" date="2015-07" db="EMBL/GenBank/DDBJ databases">
        <title>Plasmids, circular viruses and viroids from rat gut.</title>
        <authorList>
            <person name="Jorgensen T.J."/>
            <person name="Hansen M.A."/>
            <person name="Xu Z."/>
            <person name="Tabak M.A."/>
            <person name="Sorensen S.J."/>
            <person name="Hansen L.H."/>
        </authorList>
    </citation>
    <scope>NUCLEOTIDE SEQUENCE</scope>
    <source>
        <strain evidence="1">RGRH0166</strain>
    </source>
</reference>
<protein>
    <submittedName>
        <fullName evidence="1">Uncharacterized protein</fullName>
    </submittedName>
</protein>
<evidence type="ECO:0000313" key="1">
    <source>
        <dbReference type="EMBL" id="CRY94104.1"/>
    </source>
</evidence>
<dbReference type="AlphaFoldDB" id="A0A0H5PY79"/>
<sequence>MAHEVRIPDIEVLINVAGSDMALVCFYKGRTPHDDFEVVAGISELSDIPNLATVLEQAIKALHSGGWQSVDELDTRPVSNENDAPF</sequence>